<comment type="caution">
    <text evidence="4">The sequence shown here is derived from an EMBL/GenBank/DDBJ whole genome shotgun (WGS) entry which is preliminary data.</text>
</comment>
<evidence type="ECO:0000256" key="1">
    <source>
        <dbReference type="ARBA" id="ARBA00022676"/>
    </source>
</evidence>
<evidence type="ECO:0000256" key="2">
    <source>
        <dbReference type="ARBA" id="ARBA00022679"/>
    </source>
</evidence>
<keyword evidence="2 3" id="KW-0808">Transferase</keyword>
<comment type="catalytic activity">
    <reaction evidence="3">
        <text>thymidine + phosphate = 2-deoxy-alpha-D-ribose 1-phosphate + thymine</text>
        <dbReference type="Rhea" id="RHEA:16037"/>
        <dbReference type="ChEBI" id="CHEBI:17748"/>
        <dbReference type="ChEBI" id="CHEBI:17821"/>
        <dbReference type="ChEBI" id="CHEBI:43474"/>
        <dbReference type="ChEBI" id="CHEBI:57259"/>
        <dbReference type="EC" id="2.4.2.2"/>
    </reaction>
</comment>
<evidence type="ECO:0000313" key="5">
    <source>
        <dbReference type="Proteomes" id="UP000548326"/>
    </source>
</evidence>
<comment type="catalytic activity">
    <reaction evidence="3">
        <text>inosine + phosphate = alpha-D-ribose 1-phosphate + hypoxanthine</text>
        <dbReference type="Rhea" id="RHEA:27646"/>
        <dbReference type="ChEBI" id="CHEBI:17368"/>
        <dbReference type="ChEBI" id="CHEBI:17596"/>
        <dbReference type="ChEBI" id="CHEBI:43474"/>
        <dbReference type="ChEBI" id="CHEBI:57720"/>
        <dbReference type="EC" id="2.4.2.1"/>
    </reaction>
</comment>
<dbReference type="EC" id="2.4.2.1" evidence="3"/>
<comment type="catalytic activity">
    <reaction evidence="3">
        <text>cytidine + phosphate = cytosine + alpha-D-ribose 1-phosphate</text>
        <dbReference type="Rhea" id="RHEA:52540"/>
        <dbReference type="ChEBI" id="CHEBI:16040"/>
        <dbReference type="ChEBI" id="CHEBI:17562"/>
        <dbReference type="ChEBI" id="CHEBI:43474"/>
        <dbReference type="ChEBI" id="CHEBI:57720"/>
        <dbReference type="EC" id="2.4.2.2"/>
    </reaction>
</comment>
<comment type="catalytic activity">
    <reaction evidence="3">
        <text>xanthosine + phosphate = alpha-D-ribose 1-phosphate + xanthine</text>
        <dbReference type="Rhea" id="RHEA:27638"/>
        <dbReference type="ChEBI" id="CHEBI:17712"/>
        <dbReference type="ChEBI" id="CHEBI:18107"/>
        <dbReference type="ChEBI" id="CHEBI:43474"/>
        <dbReference type="ChEBI" id="CHEBI:57720"/>
        <dbReference type="EC" id="2.4.2.1"/>
    </reaction>
</comment>
<dbReference type="Proteomes" id="UP000548326">
    <property type="component" value="Unassembled WGS sequence"/>
</dbReference>
<comment type="catalytic activity">
    <reaction evidence="3">
        <text>a purine D-ribonucleoside + phosphate = a purine nucleobase + alpha-D-ribose 1-phosphate</text>
        <dbReference type="Rhea" id="RHEA:19805"/>
        <dbReference type="ChEBI" id="CHEBI:26386"/>
        <dbReference type="ChEBI" id="CHEBI:43474"/>
        <dbReference type="ChEBI" id="CHEBI:57720"/>
        <dbReference type="ChEBI" id="CHEBI:142355"/>
        <dbReference type="EC" id="2.4.2.1"/>
    </reaction>
</comment>
<dbReference type="Gene3D" id="2.60.120.10">
    <property type="entry name" value="Jelly Rolls"/>
    <property type="match status" value="1"/>
</dbReference>
<comment type="function">
    <text evidence="3">Catalyzes the phosphorolysis of diverse nucleosides, yielding D-ribose 1-phosphate and the respective free bases. Can use uridine, adenosine, guanosine, cytidine, thymidine, inosine and xanthosine as substrates. Also catalyzes the reverse reactions.</text>
</comment>
<dbReference type="PANTHER" id="PTHR36540:SF1">
    <property type="entry name" value="PYRIMIDINE_PURINE NUCLEOSIDE PHOSPHORYLASE"/>
    <property type="match status" value="1"/>
</dbReference>
<dbReference type="InterPro" id="IPR011051">
    <property type="entry name" value="RmlC_Cupin_sf"/>
</dbReference>
<proteinExistence type="inferred from homology"/>
<dbReference type="Pfam" id="PF06865">
    <property type="entry name" value="Ppnp"/>
    <property type="match status" value="1"/>
</dbReference>
<organism evidence="4 5">
    <name type="scientific">Mucilaginibacter lappiensis</name>
    <dbReference type="NCBI Taxonomy" id="354630"/>
    <lineage>
        <taxon>Bacteria</taxon>
        <taxon>Pseudomonadati</taxon>
        <taxon>Bacteroidota</taxon>
        <taxon>Sphingobacteriia</taxon>
        <taxon>Sphingobacteriales</taxon>
        <taxon>Sphingobacteriaceae</taxon>
        <taxon>Mucilaginibacter</taxon>
    </lineage>
</organism>
<comment type="similarity">
    <text evidence="3">Belongs to the nucleoside phosphorylase PpnP family.</text>
</comment>
<dbReference type="InterPro" id="IPR014710">
    <property type="entry name" value="RmlC-like_jellyroll"/>
</dbReference>
<dbReference type="EMBL" id="JACHCA010000002">
    <property type="protein sequence ID" value="MBB6126922.1"/>
    <property type="molecule type" value="Genomic_DNA"/>
</dbReference>
<dbReference type="GO" id="GO:0005829">
    <property type="term" value="C:cytosol"/>
    <property type="evidence" value="ECO:0007669"/>
    <property type="project" value="TreeGrafter"/>
</dbReference>
<evidence type="ECO:0000313" key="4">
    <source>
        <dbReference type="EMBL" id="MBB6126922.1"/>
    </source>
</evidence>
<comment type="catalytic activity">
    <reaction evidence="3">
        <text>guanosine + phosphate = alpha-D-ribose 1-phosphate + guanine</text>
        <dbReference type="Rhea" id="RHEA:13233"/>
        <dbReference type="ChEBI" id="CHEBI:16235"/>
        <dbReference type="ChEBI" id="CHEBI:16750"/>
        <dbReference type="ChEBI" id="CHEBI:43474"/>
        <dbReference type="ChEBI" id="CHEBI:57720"/>
        <dbReference type="EC" id="2.4.2.1"/>
    </reaction>
</comment>
<gene>
    <name evidence="3" type="primary">ppnP</name>
    <name evidence="4" type="ORF">HDF22_001027</name>
</gene>
<dbReference type="SUPFAM" id="SSF51182">
    <property type="entry name" value="RmlC-like cupins"/>
    <property type="match status" value="1"/>
</dbReference>
<comment type="catalytic activity">
    <reaction evidence="3">
        <text>adenosine + phosphate = alpha-D-ribose 1-phosphate + adenine</text>
        <dbReference type="Rhea" id="RHEA:27642"/>
        <dbReference type="ChEBI" id="CHEBI:16335"/>
        <dbReference type="ChEBI" id="CHEBI:16708"/>
        <dbReference type="ChEBI" id="CHEBI:43474"/>
        <dbReference type="ChEBI" id="CHEBI:57720"/>
        <dbReference type="EC" id="2.4.2.1"/>
    </reaction>
</comment>
<dbReference type="EC" id="2.4.2.2" evidence="3"/>
<sequence length="93" mass="10439">MINVNEYFEGAVKSLAYTTDQGRSTIGVIEKGEYEFGTSSHETMTIIEGRLEALLPGETNWQLFTAGQTFEVDANTVFKVKPEVQSSYLCTYR</sequence>
<accession>A0A841J992</accession>
<dbReference type="PANTHER" id="PTHR36540">
    <property type="entry name" value="PYRIMIDINE/PURINE NUCLEOSIDE PHOSPHORYLASE"/>
    <property type="match status" value="1"/>
</dbReference>
<name>A0A841J992_9SPHI</name>
<comment type="catalytic activity">
    <reaction evidence="3">
        <text>uridine + phosphate = alpha-D-ribose 1-phosphate + uracil</text>
        <dbReference type="Rhea" id="RHEA:24388"/>
        <dbReference type="ChEBI" id="CHEBI:16704"/>
        <dbReference type="ChEBI" id="CHEBI:17568"/>
        <dbReference type="ChEBI" id="CHEBI:43474"/>
        <dbReference type="ChEBI" id="CHEBI:57720"/>
        <dbReference type="EC" id="2.4.2.2"/>
    </reaction>
</comment>
<reference evidence="4 5" key="1">
    <citation type="submission" date="2020-08" db="EMBL/GenBank/DDBJ databases">
        <title>Genomic Encyclopedia of Type Strains, Phase IV (KMG-V): Genome sequencing to study the core and pangenomes of soil and plant-associated prokaryotes.</title>
        <authorList>
            <person name="Whitman W."/>
        </authorList>
    </citation>
    <scope>NUCLEOTIDE SEQUENCE [LARGE SCALE GENOMIC DNA]</scope>
    <source>
        <strain evidence="4 5">MP601</strain>
    </source>
</reference>
<dbReference type="RefSeq" id="WP_183586048.1">
    <property type="nucleotide sequence ID" value="NZ_JACHCA010000002.1"/>
</dbReference>
<dbReference type="GO" id="GO:0004731">
    <property type="term" value="F:purine-nucleoside phosphorylase activity"/>
    <property type="evidence" value="ECO:0007669"/>
    <property type="project" value="UniProtKB-UniRule"/>
</dbReference>
<protein>
    <recommendedName>
        <fullName evidence="3">Pyrimidine/purine nucleoside phosphorylase</fullName>
        <ecNumber evidence="3">2.4.2.1</ecNumber>
        <ecNumber evidence="3">2.4.2.2</ecNumber>
    </recommendedName>
    <alternativeName>
        <fullName evidence="3">Adenosine phosphorylase</fullName>
    </alternativeName>
    <alternativeName>
        <fullName evidence="3">Cytidine phosphorylase</fullName>
    </alternativeName>
    <alternativeName>
        <fullName evidence="3">Guanosine phosphorylase</fullName>
    </alternativeName>
    <alternativeName>
        <fullName evidence="3">Inosine phosphorylase</fullName>
    </alternativeName>
    <alternativeName>
        <fullName evidence="3">Thymidine phosphorylase</fullName>
    </alternativeName>
    <alternativeName>
        <fullName evidence="3">Uridine phosphorylase</fullName>
    </alternativeName>
    <alternativeName>
        <fullName evidence="3">Xanthosine phosphorylase</fullName>
    </alternativeName>
</protein>
<evidence type="ECO:0000256" key="3">
    <source>
        <dbReference type="HAMAP-Rule" id="MF_01537"/>
    </source>
</evidence>
<dbReference type="InterPro" id="IPR009664">
    <property type="entry name" value="Ppnp"/>
</dbReference>
<dbReference type="HAMAP" id="MF_01537">
    <property type="entry name" value="Nucleos_phosphorylase_PpnP"/>
    <property type="match status" value="1"/>
</dbReference>
<dbReference type="GO" id="GO:0016154">
    <property type="term" value="F:pyrimidine-nucleoside phosphorylase activity"/>
    <property type="evidence" value="ECO:0007669"/>
    <property type="project" value="UniProtKB-UniRule"/>
</dbReference>
<dbReference type="FunFam" id="2.60.120.10:FF:000016">
    <property type="entry name" value="Pyrimidine/purine nucleoside phosphorylase"/>
    <property type="match status" value="1"/>
</dbReference>
<dbReference type="AlphaFoldDB" id="A0A841J992"/>
<keyword evidence="1 3" id="KW-0328">Glycosyltransferase</keyword>